<dbReference type="OrthoDB" id="5910582at2759"/>
<accession>A0A2G5T275</accession>
<feature type="domain" description="F-box" evidence="1">
    <location>
        <begin position="61"/>
        <end position="107"/>
    </location>
</feature>
<keyword evidence="3" id="KW-1185">Reference proteome</keyword>
<dbReference type="PROSITE" id="PS50181">
    <property type="entry name" value="FBOX"/>
    <property type="match status" value="1"/>
</dbReference>
<dbReference type="Pfam" id="PF00646">
    <property type="entry name" value="F-box"/>
    <property type="match status" value="1"/>
</dbReference>
<evidence type="ECO:0000313" key="3">
    <source>
        <dbReference type="Proteomes" id="UP000230233"/>
    </source>
</evidence>
<dbReference type="SMART" id="SM00256">
    <property type="entry name" value="FBOX"/>
    <property type="match status" value="1"/>
</dbReference>
<protein>
    <recommendedName>
        <fullName evidence="1">F-box domain-containing protein</fullName>
    </recommendedName>
</protein>
<evidence type="ECO:0000313" key="2">
    <source>
        <dbReference type="EMBL" id="PIC21211.1"/>
    </source>
</evidence>
<dbReference type="AlphaFoldDB" id="A0A2G5T275"/>
<dbReference type="PANTHER" id="PTHR23015">
    <property type="entry name" value="UNCHARACTERIZED C.ELEGANS PROTEIN"/>
    <property type="match status" value="1"/>
</dbReference>
<dbReference type="GO" id="GO:0045087">
    <property type="term" value="P:innate immune response"/>
    <property type="evidence" value="ECO:0007669"/>
    <property type="project" value="TreeGrafter"/>
</dbReference>
<dbReference type="PANTHER" id="PTHR23015:SF4">
    <property type="entry name" value="DUF38 DOMAIN-CONTAINING PROTEIN-RELATED"/>
    <property type="match status" value="1"/>
</dbReference>
<proteinExistence type="predicted"/>
<dbReference type="InterPro" id="IPR001810">
    <property type="entry name" value="F-box_dom"/>
</dbReference>
<dbReference type="Proteomes" id="UP000230233">
    <property type="component" value="Chromosome X"/>
</dbReference>
<sequence>MSICSNSRKSKCAPPSCVAMVTTLAAMAKNLVTLSCSIEYFRLHFSSYSLKLLTMNRDFPPPNLDTMPINALREILSNLNIIERSVLRKVNRTLREAVDNNHTTVDVEFDFCDDYITLTLDGIMIEYSNDDENKCQILDYQKPKIVDSDYVEFAKKDFGIHLKNPNTRIKNLKLQWEYSEDLFYKLLHILETFFDEITQNGGSGFSVETLELGENGGNKIARLLRLIDVNTITSLIISCDQFPVEEEEEFINVPQWERIRDFRVFGNVEHPYTIINALGNVSSFSIDQLNNNVDLTSQMVLLFILLVSGTLNYLQSTNNFFSNFQSFWELQTWKNNFSRLKSSSSFSQRSTHFGKCGS</sequence>
<dbReference type="InterPro" id="IPR036047">
    <property type="entry name" value="F-box-like_dom_sf"/>
</dbReference>
<dbReference type="EMBL" id="PDUG01000006">
    <property type="protein sequence ID" value="PIC21211.1"/>
    <property type="molecule type" value="Genomic_DNA"/>
</dbReference>
<reference evidence="3" key="1">
    <citation type="submission" date="2017-10" db="EMBL/GenBank/DDBJ databases">
        <title>Rapid genome shrinkage in a self-fertile nematode reveals novel sperm competition proteins.</title>
        <authorList>
            <person name="Yin D."/>
            <person name="Schwarz E.M."/>
            <person name="Thomas C.G."/>
            <person name="Felde R.L."/>
            <person name="Korf I.F."/>
            <person name="Cutter A.D."/>
            <person name="Schartner C.M."/>
            <person name="Ralston E.J."/>
            <person name="Meyer B.J."/>
            <person name="Haag E.S."/>
        </authorList>
    </citation>
    <scope>NUCLEOTIDE SEQUENCE [LARGE SCALE GENOMIC DNA]</scope>
    <source>
        <strain evidence="3">JU1422</strain>
    </source>
</reference>
<dbReference type="CDD" id="cd22150">
    <property type="entry name" value="F-box_CeFBXA-like"/>
    <property type="match status" value="1"/>
</dbReference>
<dbReference type="InterPro" id="IPR040161">
    <property type="entry name" value="FB224"/>
</dbReference>
<name>A0A2G5T275_9PELO</name>
<comment type="caution">
    <text evidence="2">The sequence shown here is derived from an EMBL/GenBank/DDBJ whole genome shotgun (WGS) entry which is preliminary data.</text>
</comment>
<evidence type="ECO:0000259" key="1">
    <source>
        <dbReference type="PROSITE" id="PS50181"/>
    </source>
</evidence>
<organism evidence="2 3">
    <name type="scientific">Caenorhabditis nigoni</name>
    <dbReference type="NCBI Taxonomy" id="1611254"/>
    <lineage>
        <taxon>Eukaryota</taxon>
        <taxon>Metazoa</taxon>
        <taxon>Ecdysozoa</taxon>
        <taxon>Nematoda</taxon>
        <taxon>Chromadorea</taxon>
        <taxon>Rhabditida</taxon>
        <taxon>Rhabditina</taxon>
        <taxon>Rhabditomorpha</taxon>
        <taxon>Rhabditoidea</taxon>
        <taxon>Rhabditidae</taxon>
        <taxon>Peloderinae</taxon>
        <taxon>Caenorhabditis</taxon>
    </lineage>
</organism>
<gene>
    <name evidence="2" type="primary">Cnig_chr_X.g26134</name>
    <name evidence="2" type="ORF">B9Z55_026134</name>
</gene>
<dbReference type="SUPFAM" id="SSF81383">
    <property type="entry name" value="F-box domain"/>
    <property type="match status" value="1"/>
</dbReference>